<dbReference type="Pfam" id="PF02397">
    <property type="entry name" value="Bac_transf"/>
    <property type="match status" value="1"/>
</dbReference>
<comment type="similarity">
    <text evidence="1">Belongs to the bacterial sugar transferase family.</text>
</comment>
<proteinExistence type="inferred from homology"/>
<evidence type="ECO:0000313" key="4">
    <source>
        <dbReference type="EMBL" id="MFC0566598.1"/>
    </source>
</evidence>
<dbReference type="EC" id="2.7.8.-" evidence="4"/>
<keyword evidence="5" id="KW-1185">Reference proteome</keyword>
<feature type="region of interest" description="Disordered" evidence="2">
    <location>
        <begin position="197"/>
        <end position="216"/>
    </location>
</feature>
<sequence>MIKRLFDVVVSAAALLLLLPVLLVLAAAVKLDDGGPVIFRQERAGRHGRTFRMHKLRTMRSGPGPQVTADSDDRITRVGRFLRATKLDELPQFYDVLVGHMSLVGPRPEVWRYVMHWPAAARHRILSVRPGITDPTQIAFRHESAELAAVERPEEYYLSVVLPRRVEMCLRYVENRSFLGDIVILLRTAQALVRPRPPVDRGQVAPATAGAGGSAA</sequence>
<evidence type="ECO:0000259" key="3">
    <source>
        <dbReference type="Pfam" id="PF02397"/>
    </source>
</evidence>
<accession>A0ABV6P2U3</accession>
<dbReference type="EMBL" id="JBHLUE010000017">
    <property type="protein sequence ID" value="MFC0566598.1"/>
    <property type="molecule type" value="Genomic_DNA"/>
</dbReference>
<dbReference type="InterPro" id="IPR003362">
    <property type="entry name" value="Bact_transf"/>
</dbReference>
<protein>
    <submittedName>
        <fullName evidence="4">Sugar transferase</fullName>
        <ecNumber evidence="4">2.7.8.-</ecNumber>
    </submittedName>
</protein>
<dbReference type="GO" id="GO:0016740">
    <property type="term" value="F:transferase activity"/>
    <property type="evidence" value="ECO:0007669"/>
    <property type="project" value="UniProtKB-KW"/>
</dbReference>
<name>A0ABV6P2U3_9ACTN</name>
<comment type="caution">
    <text evidence="4">The sequence shown here is derived from an EMBL/GenBank/DDBJ whole genome shotgun (WGS) entry which is preliminary data.</text>
</comment>
<evidence type="ECO:0000256" key="1">
    <source>
        <dbReference type="ARBA" id="ARBA00006464"/>
    </source>
</evidence>
<reference evidence="4 5" key="1">
    <citation type="submission" date="2024-09" db="EMBL/GenBank/DDBJ databases">
        <authorList>
            <person name="Sun Q."/>
            <person name="Mori K."/>
        </authorList>
    </citation>
    <scope>NUCLEOTIDE SEQUENCE [LARGE SCALE GENOMIC DNA]</scope>
    <source>
        <strain evidence="4 5">TBRC 2205</strain>
    </source>
</reference>
<feature type="domain" description="Bacterial sugar transferase" evidence="3">
    <location>
        <begin position="3"/>
        <end position="193"/>
    </location>
</feature>
<evidence type="ECO:0000256" key="2">
    <source>
        <dbReference type="SAM" id="MobiDB-lite"/>
    </source>
</evidence>
<organism evidence="4 5">
    <name type="scientific">Plantactinospora siamensis</name>
    <dbReference type="NCBI Taxonomy" id="555372"/>
    <lineage>
        <taxon>Bacteria</taxon>
        <taxon>Bacillati</taxon>
        <taxon>Actinomycetota</taxon>
        <taxon>Actinomycetes</taxon>
        <taxon>Micromonosporales</taxon>
        <taxon>Micromonosporaceae</taxon>
        <taxon>Plantactinospora</taxon>
    </lineage>
</organism>
<dbReference type="PANTHER" id="PTHR30576:SF20">
    <property type="entry name" value="QUINOVOSAMINEPHOSPHOTRANSFERAE-RELATED"/>
    <property type="match status" value="1"/>
</dbReference>
<keyword evidence="4" id="KW-0808">Transferase</keyword>
<gene>
    <name evidence="4" type="ORF">ACFFHU_20965</name>
</gene>
<dbReference type="PANTHER" id="PTHR30576">
    <property type="entry name" value="COLANIC BIOSYNTHESIS UDP-GLUCOSE LIPID CARRIER TRANSFERASE"/>
    <property type="match status" value="1"/>
</dbReference>
<dbReference type="Proteomes" id="UP001589894">
    <property type="component" value="Unassembled WGS sequence"/>
</dbReference>
<evidence type="ECO:0000313" key="5">
    <source>
        <dbReference type="Proteomes" id="UP001589894"/>
    </source>
</evidence>
<dbReference type="RefSeq" id="WP_377341414.1">
    <property type="nucleotide sequence ID" value="NZ_JBHLUE010000017.1"/>
</dbReference>